<keyword evidence="2" id="KW-1185">Reference proteome</keyword>
<evidence type="ECO:0000313" key="2">
    <source>
        <dbReference type="Proteomes" id="UP000263900"/>
    </source>
</evidence>
<dbReference type="RefSeq" id="WP_119048581.1">
    <property type="nucleotide sequence ID" value="NZ_CP032157.1"/>
</dbReference>
<gene>
    <name evidence="1" type="ORF">D3H65_01600</name>
</gene>
<dbReference type="OrthoDB" id="9774900at2"/>
<evidence type="ECO:0000313" key="1">
    <source>
        <dbReference type="EMBL" id="AXY72743.1"/>
    </source>
</evidence>
<accession>A0A3B7MHF3</accession>
<sequence>MLHQLSCGEVVTQFQRLYKILAPDVDSVAIARDLWLEWEKTGNTPPNINEIAKDYAQHENGFFYELVRLAEKMHQGNLPIQYCQFTLDRYNAYAITTKDCYIVLIDDVFFQLLYFICNILVFDAAGGIEDPAEKEQAKKFIAEIMQVNYFSRKRIDFSEEGIQHVLLKRDYELAEFANYFFHACKAFIIAHEIGHHVLGHARGTTKRVFALHTKEVTVEVDERAIADEYEADHYGYKLFGVLSNTNDDTVYYAWCKFKFNFAPAFLFDLFNAFDRLQEKRANKVIEYTGHPHPVSRQQALQEQFSIEMNDPLYLSLKESLAFYLGA</sequence>
<dbReference type="AlphaFoldDB" id="A0A3B7MHF3"/>
<organism evidence="1 2">
    <name type="scientific">Paraflavitalea soli</name>
    <dbReference type="NCBI Taxonomy" id="2315862"/>
    <lineage>
        <taxon>Bacteria</taxon>
        <taxon>Pseudomonadati</taxon>
        <taxon>Bacteroidota</taxon>
        <taxon>Chitinophagia</taxon>
        <taxon>Chitinophagales</taxon>
        <taxon>Chitinophagaceae</taxon>
        <taxon>Paraflavitalea</taxon>
    </lineage>
</organism>
<dbReference type="Proteomes" id="UP000263900">
    <property type="component" value="Chromosome"/>
</dbReference>
<name>A0A3B7MHF3_9BACT</name>
<protein>
    <submittedName>
        <fullName evidence="1">Uncharacterized protein</fullName>
    </submittedName>
</protein>
<dbReference type="KEGG" id="pseg:D3H65_01600"/>
<dbReference type="EMBL" id="CP032157">
    <property type="protein sequence ID" value="AXY72743.1"/>
    <property type="molecule type" value="Genomic_DNA"/>
</dbReference>
<reference evidence="1 2" key="1">
    <citation type="submission" date="2018-09" db="EMBL/GenBank/DDBJ databases">
        <title>Genome sequencing of strain 6GH32-13.</title>
        <authorList>
            <person name="Weon H.-Y."/>
            <person name="Heo J."/>
            <person name="Kwon S.-W."/>
        </authorList>
    </citation>
    <scope>NUCLEOTIDE SEQUENCE [LARGE SCALE GENOMIC DNA]</scope>
    <source>
        <strain evidence="1 2">5GH32-13</strain>
    </source>
</reference>
<proteinExistence type="predicted"/>